<keyword evidence="3" id="KW-1003">Cell membrane</keyword>
<evidence type="ECO:0000256" key="2">
    <source>
        <dbReference type="ARBA" id="ARBA00022448"/>
    </source>
</evidence>
<feature type="transmembrane region" description="Helical" evidence="7">
    <location>
        <begin position="268"/>
        <end position="287"/>
    </location>
</feature>
<evidence type="ECO:0000256" key="5">
    <source>
        <dbReference type="ARBA" id="ARBA00022989"/>
    </source>
</evidence>
<dbReference type="Pfam" id="PF07690">
    <property type="entry name" value="MFS_1"/>
    <property type="match status" value="1"/>
</dbReference>
<keyword evidence="9" id="KW-1185">Reference proteome</keyword>
<dbReference type="PANTHER" id="PTHR43266:SF2">
    <property type="entry name" value="MAJOR FACILITATOR SUPERFAMILY (MFS) PROFILE DOMAIN-CONTAINING PROTEIN"/>
    <property type="match status" value="1"/>
</dbReference>
<evidence type="ECO:0000313" key="9">
    <source>
        <dbReference type="Proteomes" id="UP001062263"/>
    </source>
</evidence>
<dbReference type="InterPro" id="IPR011701">
    <property type="entry name" value="MFS"/>
</dbReference>
<keyword evidence="4 7" id="KW-0812">Transmembrane</keyword>
<dbReference type="SUPFAM" id="SSF103473">
    <property type="entry name" value="MFS general substrate transporter"/>
    <property type="match status" value="1"/>
</dbReference>
<dbReference type="Gene3D" id="1.20.1250.20">
    <property type="entry name" value="MFS general substrate transporter like domains"/>
    <property type="match status" value="1"/>
</dbReference>
<dbReference type="PANTHER" id="PTHR43266">
    <property type="entry name" value="MACROLIDE-EFFLUX PROTEIN"/>
    <property type="match status" value="1"/>
</dbReference>
<dbReference type="InterPro" id="IPR036259">
    <property type="entry name" value="MFS_trans_sf"/>
</dbReference>
<evidence type="ECO:0000256" key="7">
    <source>
        <dbReference type="SAM" id="Phobius"/>
    </source>
</evidence>
<dbReference type="Proteomes" id="UP001062263">
    <property type="component" value="Chromosome"/>
</dbReference>
<evidence type="ECO:0008006" key="10">
    <source>
        <dbReference type="Google" id="ProtNLM"/>
    </source>
</evidence>
<keyword evidence="2" id="KW-0813">Transport</keyword>
<evidence type="ECO:0000313" key="8">
    <source>
        <dbReference type="EMBL" id="BDL43543.1"/>
    </source>
</evidence>
<proteinExistence type="predicted"/>
<sequence length="447" mass="49452">MKHDSHTPGPVDKVPWGAFWRLVLIQAQNSFNEKGAQFLLIPLGVWLYGTRGDLEYPLGAIIVLPFILFSPFVGWLSDRFCKARIIQFMALLQICVLGGMYWSLRSHNLNGAILWFCVFALQATIFSPSKKGIVKDIVGTSRMGFASGIVEMASILSLLIGQIGVFVWFRYLLEPSTDTVWHHLLGEGFFQWFDAWLKPSGLSDGWYAASFPCLVFLLLAIPVAISSFYLPRYAPEGFRPFSWSLFYEHFHQLSKMWKNRNLRVSEMGIGYFWFFGGTVMLMTIQMAKEISGGGDDFSSVGAVLMAWMSGGTVLGGILASLMCRHHIRMKVSVAGGALMALSCLALSTVSMTSSVFYALLMAAGISAALFLVPLNAFFQDRADNDKRGDMIAAGNLVDCVLGLAAVGFQYAMMLVIPPSWQFVVMGVLSLCMTWLIFRFSRAAGGVV</sequence>
<evidence type="ECO:0000256" key="4">
    <source>
        <dbReference type="ARBA" id="ARBA00022692"/>
    </source>
</evidence>
<feature type="transmembrane region" description="Helical" evidence="7">
    <location>
        <begin position="109"/>
        <end position="127"/>
    </location>
</feature>
<feature type="transmembrane region" description="Helical" evidence="7">
    <location>
        <begin position="331"/>
        <end position="349"/>
    </location>
</feature>
<feature type="transmembrane region" description="Helical" evidence="7">
    <location>
        <begin position="56"/>
        <end position="76"/>
    </location>
</feature>
<feature type="transmembrane region" description="Helical" evidence="7">
    <location>
        <begin position="355"/>
        <end position="378"/>
    </location>
</feature>
<comment type="subcellular location">
    <subcellularLocation>
        <location evidence="1">Cell membrane</location>
        <topology evidence="1">Multi-pass membrane protein</topology>
    </subcellularLocation>
</comment>
<reference evidence="8" key="1">
    <citation type="submission" date="2022-06" db="EMBL/GenBank/DDBJ databases">
        <title>Akkermansia biwalacus sp. nov., an anaerobic mucin-degrading bacterium isolated from human intestine.</title>
        <authorList>
            <person name="Kobayashi Y."/>
            <person name="Inoue S."/>
            <person name="Kawahara T."/>
            <person name="Kohda N."/>
        </authorList>
    </citation>
    <scope>NUCLEOTIDE SEQUENCE</scope>
    <source>
        <strain evidence="8">WON2089</strain>
    </source>
</reference>
<keyword evidence="5 7" id="KW-1133">Transmembrane helix</keyword>
<feature type="transmembrane region" description="Helical" evidence="7">
    <location>
        <begin position="299"/>
        <end position="319"/>
    </location>
</feature>
<protein>
    <recommendedName>
        <fullName evidence="10">MFS transporter</fullName>
    </recommendedName>
</protein>
<dbReference type="EMBL" id="AP025943">
    <property type="protein sequence ID" value="BDL43543.1"/>
    <property type="molecule type" value="Genomic_DNA"/>
</dbReference>
<evidence type="ECO:0000256" key="3">
    <source>
        <dbReference type="ARBA" id="ARBA00022475"/>
    </source>
</evidence>
<dbReference type="RefSeq" id="WP_215435630.1">
    <property type="nucleotide sequence ID" value="NZ_AP025943.1"/>
</dbReference>
<gene>
    <name evidence="8" type="ORF">Abiwalacus_11170</name>
</gene>
<feature type="transmembrane region" description="Helical" evidence="7">
    <location>
        <begin position="418"/>
        <end position="437"/>
    </location>
</feature>
<feature type="transmembrane region" description="Helical" evidence="7">
    <location>
        <begin position="390"/>
        <end position="412"/>
    </location>
</feature>
<accession>A0ABN6QH78</accession>
<keyword evidence="6 7" id="KW-0472">Membrane</keyword>
<evidence type="ECO:0000256" key="6">
    <source>
        <dbReference type="ARBA" id="ARBA00023136"/>
    </source>
</evidence>
<evidence type="ECO:0000256" key="1">
    <source>
        <dbReference type="ARBA" id="ARBA00004651"/>
    </source>
</evidence>
<name>A0ABN6QH78_9BACT</name>
<feature type="transmembrane region" description="Helical" evidence="7">
    <location>
        <begin position="85"/>
        <end position="103"/>
    </location>
</feature>
<organism evidence="8 9">
    <name type="scientific">Akkermansia biwaensis</name>
    <dbReference type="NCBI Taxonomy" id="2946555"/>
    <lineage>
        <taxon>Bacteria</taxon>
        <taxon>Pseudomonadati</taxon>
        <taxon>Verrucomicrobiota</taxon>
        <taxon>Verrucomicrobiia</taxon>
        <taxon>Verrucomicrobiales</taxon>
        <taxon>Akkermansiaceae</taxon>
        <taxon>Akkermansia</taxon>
    </lineage>
</organism>
<feature type="transmembrane region" description="Helical" evidence="7">
    <location>
        <begin position="148"/>
        <end position="169"/>
    </location>
</feature>
<feature type="transmembrane region" description="Helical" evidence="7">
    <location>
        <begin position="206"/>
        <end position="230"/>
    </location>
</feature>